<protein>
    <submittedName>
        <fullName evidence="1">Uncharacterized protein</fullName>
    </submittedName>
</protein>
<proteinExistence type="predicted"/>
<dbReference type="Proteomes" id="UP000521943">
    <property type="component" value="Unassembled WGS sequence"/>
</dbReference>
<gene>
    <name evidence="1" type="ORF">DFP72DRAFT_452408</name>
</gene>
<dbReference type="EMBL" id="JACGCI010000044">
    <property type="protein sequence ID" value="KAF6752383.1"/>
    <property type="molecule type" value="Genomic_DNA"/>
</dbReference>
<dbReference type="AlphaFoldDB" id="A0A8H6HSI6"/>
<reference evidence="1 2" key="1">
    <citation type="submission" date="2020-07" db="EMBL/GenBank/DDBJ databases">
        <title>Comparative genomics of pyrophilous fungi reveals a link between fire events and developmental genes.</title>
        <authorList>
            <consortium name="DOE Joint Genome Institute"/>
            <person name="Steindorff A.S."/>
            <person name="Carver A."/>
            <person name="Calhoun S."/>
            <person name="Stillman K."/>
            <person name="Liu H."/>
            <person name="Lipzen A."/>
            <person name="Pangilinan J."/>
            <person name="Labutti K."/>
            <person name="Bruns T.D."/>
            <person name="Grigoriev I.V."/>
        </authorList>
    </citation>
    <scope>NUCLEOTIDE SEQUENCE [LARGE SCALE GENOMIC DNA]</scope>
    <source>
        <strain evidence="1 2">CBS 144469</strain>
    </source>
</reference>
<dbReference type="OrthoDB" id="3145912at2759"/>
<evidence type="ECO:0000313" key="1">
    <source>
        <dbReference type="EMBL" id="KAF6752383.1"/>
    </source>
</evidence>
<sequence length="183" mass="21007">MYHMHDAIHGWLNPARLNITVGIISKLPFSHVRPCAMDQPFPLDIDSGDGRSNSLFRLQDLPEDLARHIFEIATDSGTPSEWARARVSKKVQRWGEPILYRSVLKLKPRLGYRYRYPNESLLKLHRTILSHPSKDIIFSTHVKSLGLVCNGHLPQREIDTLFSGIAELIAFTDFHTNRGKRED</sequence>
<keyword evidence="2" id="KW-1185">Reference proteome</keyword>
<evidence type="ECO:0000313" key="2">
    <source>
        <dbReference type="Proteomes" id="UP000521943"/>
    </source>
</evidence>
<accession>A0A8H6HSI6</accession>
<organism evidence="1 2">
    <name type="scientific">Ephemerocybe angulata</name>
    <dbReference type="NCBI Taxonomy" id="980116"/>
    <lineage>
        <taxon>Eukaryota</taxon>
        <taxon>Fungi</taxon>
        <taxon>Dikarya</taxon>
        <taxon>Basidiomycota</taxon>
        <taxon>Agaricomycotina</taxon>
        <taxon>Agaricomycetes</taxon>
        <taxon>Agaricomycetidae</taxon>
        <taxon>Agaricales</taxon>
        <taxon>Agaricineae</taxon>
        <taxon>Psathyrellaceae</taxon>
        <taxon>Ephemerocybe</taxon>
    </lineage>
</organism>
<comment type="caution">
    <text evidence="1">The sequence shown here is derived from an EMBL/GenBank/DDBJ whole genome shotgun (WGS) entry which is preliminary data.</text>
</comment>
<feature type="non-terminal residue" evidence="1">
    <location>
        <position position="1"/>
    </location>
</feature>
<name>A0A8H6HSI6_9AGAR</name>